<keyword evidence="2" id="KW-0812">Transmembrane</keyword>
<evidence type="ECO:0000313" key="4">
    <source>
        <dbReference type="Proteomes" id="UP000218334"/>
    </source>
</evidence>
<keyword evidence="2" id="KW-0472">Membrane</keyword>
<protein>
    <submittedName>
        <fullName evidence="3">Uncharacterized protein</fullName>
    </submittedName>
</protein>
<gene>
    <name evidence="3" type="ORF">ARMSODRAFT_339502</name>
</gene>
<proteinExistence type="predicted"/>
<name>A0A2H3B714_9AGAR</name>
<evidence type="ECO:0000256" key="2">
    <source>
        <dbReference type="SAM" id="Phobius"/>
    </source>
</evidence>
<accession>A0A2H3B714</accession>
<dbReference type="Proteomes" id="UP000218334">
    <property type="component" value="Unassembled WGS sequence"/>
</dbReference>
<keyword evidence="4" id="KW-1185">Reference proteome</keyword>
<feature type="region of interest" description="Disordered" evidence="1">
    <location>
        <begin position="45"/>
        <end position="68"/>
    </location>
</feature>
<evidence type="ECO:0000256" key="1">
    <source>
        <dbReference type="SAM" id="MobiDB-lite"/>
    </source>
</evidence>
<reference evidence="4" key="1">
    <citation type="journal article" date="2017" name="Nat. Ecol. Evol.">
        <title>Genome expansion and lineage-specific genetic innovations in the forest pathogenic fungi Armillaria.</title>
        <authorList>
            <person name="Sipos G."/>
            <person name="Prasanna A.N."/>
            <person name="Walter M.C."/>
            <person name="O'Connor E."/>
            <person name="Balint B."/>
            <person name="Krizsan K."/>
            <person name="Kiss B."/>
            <person name="Hess J."/>
            <person name="Varga T."/>
            <person name="Slot J."/>
            <person name="Riley R."/>
            <person name="Boka B."/>
            <person name="Rigling D."/>
            <person name="Barry K."/>
            <person name="Lee J."/>
            <person name="Mihaltcheva S."/>
            <person name="LaButti K."/>
            <person name="Lipzen A."/>
            <person name="Waldron R."/>
            <person name="Moloney N.M."/>
            <person name="Sperisen C."/>
            <person name="Kredics L."/>
            <person name="Vagvoelgyi C."/>
            <person name="Patrignani A."/>
            <person name="Fitzpatrick D."/>
            <person name="Nagy I."/>
            <person name="Doyle S."/>
            <person name="Anderson J.B."/>
            <person name="Grigoriev I.V."/>
            <person name="Gueldener U."/>
            <person name="Muensterkoetter M."/>
            <person name="Nagy L.G."/>
        </authorList>
    </citation>
    <scope>NUCLEOTIDE SEQUENCE [LARGE SCALE GENOMIC DNA]</scope>
    <source>
        <strain evidence="4">28-4</strain>
    </source>
</reference>
<organism evidence="3 4">
    <name type="scientific">Armillaria solidipes</name>
    <dbReference type="NCBI Taxonomy" id="1076256"/>
    <lineage>
        <taxon>Eukaryota</taxon>
        <taxon>Fungi</taxon>
        <taxon>Dikarya</taxon>
        <taxon>Basidiomycota</taxon>
        <taxon>Agaricomycotina</taxon>
        <taxon>Agaricomycetes</taxon>
        <taxon>Agaricomycetidae</taxon>
        <taxon>Agaricales</taxon>
        <taxon>Marasmiineae</taxon>
        <taxon>Physalacriaceae</taxon>
        <taxon>Armillaria</taxon>
    </lineage>
</organism>
<keyword evidence="2" id="KW-1133">Transmembrane helix</keyword>
<feature type="transmembrane region" description="Helical" evidence="2">
    <location>
        <begin position="6"/>
        <end position="31"/>
    </location>
</feature>
<sequence length="68" mass="7420">MAEVPHAIFTAYLGIMHSFATGLVFLSLALAMGNRTVLKEQIGTRRETIPHRSTAPLPRSQGIAFTHS</sequence>
<dbReference type="EMBL" id="KZ293439">
    <property type="protein sequence ID" value="PBK66655.1"/>
    <property type="molecule type" value="Genomic_DNA"/>
</dbReference>
<dbReference type="AlphaFoldDB" id="A0A2H3B714"/>
<evidence type="ECO:0000313" key="3">
    <source>
        <dbReference type="EMBL" id="PBK66655.1"/>
    </source>
</evidence>